<evidence type="ECO:0000313" key="1">
    <source>
        <dbReference type="EMBL" id="WAS92473.1"/>
    </source>
</evidence>
<proteinExistence type="predicted"/>
<evidence type="ECO:0000313" key="2">
    <source>
        <dbReference type="Proteomes" id="UP001164459"/>
    </source>
</evidence>
<organism evidence="1 2">
    <name type="scientific">Nannocystis punicea</name>
    <dbReference type="NCBI Taxonomy" id="2995304"/>
    <lineage>
        <taxon>Bacteria</taxon>
        <taxon>Pseudomonadati</taxon>
        <taxon>Myxococcota</taxon>
        <taxon>Polyangia</taxon>
        <taxon>Nannocystales</taxon>
        <taxon>Nannocystaceae</taxon>
        <taxon>Nannocystis</taxon>
    </lineage>
</organism>
<dbReference type="Proteomes" id="UP001164459">
    <property type="component" value="Chromosome"/>
</dbReference>
<reference evidence="1" key="1">
    <citation type="submission" date="2022-11" db="EMBL/GenBank/DDBJ databases">
        <title>Minimal conservation of predation-associated metabolite biosynthetic gene clusters underscores biosynthetic potential of Myxococcota including descriptions for ten novel species: Archangium lansinium sp. nov., Myxococcus landrumus sp. nov., Nannocystis bai.</title>
        <authorList>
            <person name="Ahearne A."/>
            <person name="Stevens C."/>
            <person name="Dowd S."/>
        </authorList>
    </citation>
    <scope>NUCLEOTIDE SEQUENCE</scope>
    <source>
        <strain evidence="1">Fl3</strain>
    </source>
</reference>
<protein>
    <submittedName>
        <fullName evidence="1">Uncharacterized protein</fullName>
    </submittedName>
</protein>
<keyword evidence="2" id="KW-1185">Reference proteome</keyword>
<accession>A0ABY7GZN6</accession>
<name>A0ABY7GZN6_9BACT</name>
<dbReference type="RefSeq" id="WP_269034821.1">
    <property type="nucleotide sequence ID" value="NZ_CP114040.1"/>
</dbReference>
<dbReference type="EMBL" id="CP114040">
    <property type="protein sequence ID" value="WAS92473.1"/>
    <property type="molecule type" value="Genomic_DNA"/>
</dbReference>
<sequence length="53" mass="5481">MVDIDDESPNTEDVVGDVVVLVVDVDVVLVVTSRLVLPNGIVSAGAAALHPTR</sequence>
<gene>
    <name evidence="1" type="ORF">O0S08_40355</name>
</gene>